<dbReference type="GO" id="GO:0016020">
    <property type="term" value="C:membrane"/>
    <property type="evidence" value="ECO:0007669"/>
    <property type="project" value="InterPro"/>
</dbReference>
<name>A0A3B1B8H9_9ZZZZ</name>
<dbReference type="AlphaFoldDB" id="A0A3B1B8H9"/>
<dbReference type="PANTHER" id="PTHR35335">
    <property type="entry name" value="UPF0716 PROTEIN FXSA"/>
    <property type="match status" value="1"/>
</dbReference>
<dbReference type="PANTHER" id="PTHR35335:SF1">
    <property type="entry name" value="UPF0716 PROTEIN FXSA"/>
    <property type="match status" value="1"/>
</dbReference>
<dbReference type="InterPro" id="IPR007313">
    <property type="entry name" value="FxsA"/>
</dbReference>
<feature type="transmembrane region" description="Helical" evidence="2">
    <location>
        <begin position="71"/>
        <end position="103"/>
    </location>
</feature>
<feature type="transmembrane region" description="Helical" evidence="2">
    <location>
        <begin position="30"/>
        <end position="51"/>
    </location>
</feature>
<feature type="compositionally biased region" description="Basic and acidic residues" evidence="1">
    <location>
        <begin position="140"/>
        <end position="159"/>
    </location>
</feature>
<feature type="region of interest" description="Disordered" evidence="1">
    <location>
        <begin position="135"/>
        <end position="159"/>
    </location>
</feature>
<evidence type="ECO:0000313" key="3">
    <source>
        <dbReference type="EMBL" id="VAX14559.1"/>
    </source>
</evidence>
<keyword evidence="2" id="KW-0812">Transmembrane</keyword>
<feature type="transmembrane region" description="Helical" evidence="2">
    <location>
        <begin position="6"/>
        <end position="23"/>
    </location>
</feature>
<evidence type="ECO:0000256" key="2">
    <source>
        <dbReference type="SAM" id="Phobius"/>
    </source>
</evidence>
<reference evidence="3" key="1">
    <citation type="submission" date="2018-06" db="EMBL/GenBank/DDBJ databases">
        <authorList>
            <person name="Zhirakovskaya E."/>
        </authorList>
    </citation>
    <scope>NUCLEOTIDE SEQUENCE</scope>
</reference>
<accession>A0A3B1B8H9</accession>
<proteinExistence type="predicted"/>
<dbReference type="Pfam" id="PF04186">
    <property type="entry name" value="FxsA"/>
    <property type="match status" value="1"/>
</dbReference>
<dbReference type="EMBL" id="UOFZ01000178">
    <property type="protein sequence ID" value="VAX14559.1"/>
    <property type="molecule type" value="Genomic_DNA"/>
</dbReference>
<keyword evidence="2" id="KW-0472">Membrane</keyword>
<gene>
    <name evidence="3" type="ORF">MNBD_GAMMA24-2728</name>
</gene>
<sequence>MPLFRILFLLFLSIPVIEIYLLIRVGEVIGAIPTIFMVVFTAVLGVTLLRWQGLVTLTEVQAAMARGELPAMALLEGALLLIAGALLLTPGFFTDTIGFVLLIPPLRRSLAQSLLLRGMFQAGGGFRRGGFSAGSTYEGRSGESKGPKVIEGEYKRRNE</sequence>
<organism evidence="3">
    <name type="scientific">hydrothermal vent metagenome</name>
    <dbReference type="NCBI Taxonomy" id="652676"/>
    <lineage>
        <taxon>unclassified sequences</taxon>
        <taxon>metagenomes</taxon>
        <taxon>ecological metagenomes</taxon>
    </lineage>
</organism>
<protein>
    <submittedName>
        <fullName evidence="3">FxsA protein</fullName>
    </submittedName>
</protein>
<evidence type="ECO:0000256" key="1">
    <source>
        <dbReference type="SAM" id="MobiDB-lite"/>
    </source>
</evidence>
<dbReference type="NCBIfam" id="NF008528">
    <property type="entry name" value="PRK11463.1-2"/>
    <property type="match status" value="1"/>
</dbReference>
<keyword evidence="2" id="KW-1133">Transmembrane helix</keyword>